<accession>F4Q9M8</accession>
<feature type="region of interest" description="Disordered" evidence="1">
    <location>
        <begin position="78"/>
        <end position="114"/>
    </location>
</feature>
<dbReference type="KEGG" id="dfa:DFA_10231"/>
<dbReference type="RefSeq" id="XP_004354139.1">
    <property type="nucleotide sequence ID" value="XM_004354087.1"/>
</dbReference>
<dbReference type="GeneID" id="14867093"/>
<feature type="compositionally biased region" description="Polar residues" evidence="1">
    <location>
        <begin position="1"/>
        <end position="13"/>
    </location>
</feature>
<dbReference type="AlphaFoldDB" id="F4Q9M8"/>
<reference evidence="3" key="1">
    <citation type="journal article" date="2011" name="Genome Res.">
        <title>Phylogeny-wide analysis of social amoeba genomes highlights ancient origins for complex intercellular communication.</title>
        <authorList>
            <person name="Heidel A.J."/>
            <person name="Lawal H.M."/>
            <person name="Felder M."/>
            <person name="Schilde C."/>
            <person name="Helps N.R."/>
            <person name="Tunggal B."/>
            <person name="Rivero F."/>
            <person name="John U."/>
            <person name="Schleicher M."/>
            <person name="Eichinger L."/>
            <person name="Platzer M."/>
            <person name="Noegel A.A."/>
            <person name="Schaap P."/>
            <person name="Gloeckner G."/>
        </authorList>
    </citation>
    <scope>NUCLEOTIDE SEQUENCE [LARGE SCALE GENOMIC DNA]</scope>
    <source>
        <strain evidence="3">SH3</strain>
    </source>
</reference>
<feature type="region of interest" description="Disordered" evidence="1">
    <location>
        <begin position="1"/>
        <end position="36"/>
    </location>
</feature>
<evidence type="ECO:0000313" key="3">
    <source>
        <dbReference type="Proteomes" id="UP000007797"/>
    </source>
</evidence>
<sequence length="806" mass="93523">MDSMKTDFTNRITGSRKFSSNHKTSKSNNSDGDSPNHQILIQRQLFRESKHSCVCVGHEVHPMEMTQAMIDQYFKSTSKEKEKGEDDVDEEEEEEEKEDDDKEEEEEEEDMNQENAILVLEAISKFSIKFEKVVMGEMDRIARDEVVLAKVIELGKQFGFKVVVLFPPSELVLGIKDPKKHMIDTVNTIRQHCGVANLNQELLEKDPFISNYANYLTLTELPTRRSISQQVMTGGKCHVQFNPVMYPPTVLGDHNIDIMCNAVKLDRLFRSSVKYVFSGLKLSVILKFTGSFLKNQTKRTRDDQDDGPERNDLRLNPFQDHSQPPPQPQDLLDKIEFIRDEQEYQKVHDYAYGKHVLLMEIEKNWGANKDVAQTKEFYEILMLTQDPNTRKFIQDKLDSLNRYVELKGQMARLAALMYRFRNNPIPINVKPKPPIDHIHRRIESTPNRQGIQCTTCQESFLPQDIKSHLVKCHDKDGMVKCPVCQRMKHLEFIQEHIAECDLVKEIDNNLPSYLKENRINQEPAGAMVRRAVNLVGFKDILRPDGEFLIANAIRFLEMEYNHLFISSLSRYTIEPSNRLLIQELKSIYRLEKFNVKGIYKYIGDLAGSELTHIPGIRVPSKRPNRRPASMRTGHPCLYIHCKKKVRNVCPDWPKYRDAPYCRTKCARANRVPYSNLLVFHKNLCNYSWNGSPPCGGSILAYARCKTMCYRHHREEQTIRYHRDKGLKTRNNVRSKRVVAPLQDEELVDDEFESTEQDESMDELINVNLIDEFESIQHDGSTDAESIDELINQEESIDEDLDVDVMN</sequence>
<protein>
    <submittedName>
        <fullName evidence="2">Uncharacterized protein</fullName>
    </submittedName>
</protein>
<dbReference type="EMBL" id="GL883026">
    <property type="protein sequence ID" value="EGG15397.1"/>
    <property type="molecule type" value="Genomic_DNA"/>
</dbReference>
<evidence type="ECO:0000256" key="1">
    <source>
        <dbReference type="SAM" id="MobiDB-lite"/>
    </source>
</evidence>
<dbReference type="Proteomes" id="UP000007797">
    <property type="component" value="Unassembled WGS sequence"/>
</dbReference>
<feature type="region of interest" description="Disordered" evidence="1">
    <location>
        <begin position="297"/>
        <end position="327"/>
    </location>
</feature>
<name>F4Q9M8_CACFS</name>
<feature type="compositionally biased region" description="Acidic residues" evidence="1">
    <location>
        <begin position="85"/>
        <end position="112"/>
    </location>
</feature>
<organism evidence="2 3">
    <name type="scientific">Cavenderia fasciculata</name>
    <name type="common">Slime mold</name>
    <name type="synonym">Dictyostelium fasciculatum</name>
    <dbReference type="NCBI Taxonomy" id="261658"/>
    <lineage>
        <taxon>Eukaryota</taxon>
        <taxon>Amoebozoa</taxon>
        <taxon>Evosea</taxon>
        <taxon>Eumycetozoa</taxon>
        <taxon>Dictyostelia</taxon>
        <taxon>Acytosteliales</taxon>
        <taxon>Cavenderiaceae</taxon>
        <taxon>Cavenderia</taxon>
    </lineage>
</organism>
<feature type="compositionally biased region" description="Basic and acidic residues" evidence="1">
    <location>
        <begin position="299"/>
        <end position="313"/>
    </location>
</feature>
<evidence type="ECO:0000313" key="2">
    <source>
        <dbReference type="EMBL" id="EGG15397.1"/>
    </source>
</evidence>
<gene>
    <name evidence="2" type="ORF">DFA_10231</name>
</gene>
<proteinExistence type="predicted"/>
<keyword evidence="3" id="KW-1185">Reference proteome</keyword>